<evidence type="ECO:0000256" key="4">
    <source>
        <dbReference type="ARBA" id="ARBA00022833"/>
    </source>
</evidence>
<name>A0ABN2JSZ2_9ACTN</name>
<dbReference type="SUPFAM" id="SSF53187">
    <property type="entry name" value="Zn-dependent exopeptidases"/>
    <property type="match status" value="1"/>
</dbReference>
<organism evidence="6 7">
    <name type="scientific">Luedemannella helvata</name>
    <dbReference type="NCBI Taxonomy" id="349315"/>
    <lineage>
        <taxon>Bacteria</taxon>
        <taxon>Bacillati</taxon>
        <taxon>Actinomycetota</taxon>
        <taxon>Actinomycetes</taxon>
        <taxon>Micromonosporales</taxon>
        <taxon>Micromonosporaceae</taxon>
        <taxon>Luedemannella</taxon>
    </lineage>
</organism>
<dbReference type="EMBL" id="BAAALS010000002">
    <property type="protein sequence ID" value="GAA1737966.1"/>
    <property type="molecule type" value="Genomic_DNA"/>
</dbReference>
<dbReference type="Gene3D" id="3.40.630.10">
    <property type="entry name" value="Zn peptidases"/>
    <property type="match status" value="1"/>
</dbReference>
<evidence type="ECO:0000256" key="1">
    <source>
        <dbReference type="ARBA" id="ARBA00001947"/>
    </source>
</evidence>
<dbReference type="PIRSF" id="PIRSF039012">
    <property type="entry name" value="ASP"/>
    <property type="match status" value="1"/>
</dbReference>
<comment type="cofactor">
    <cofactor evidence="1">
        <name>Zn(2+)</name>
        <dbReference type="ChEBI" id="CHEBI:29105"/>
    </cofactor>
</comment>
<comment type="caution">
    <text evidence="6">The sequence shown here is derived from an EMBL/GenBank/DDBJ whole genome shotgun (WGS) entry which is preliminary data.</text>
</comment>
<reference evidence="6 7" key="1">
    <citation type="journal article" date="2019" name="Int. J. Syst. Evol. Microbiol.">
        <title>The Global Catalogue of Microorganisms (GCM) 10K type strain sequencing project: providing services to taxonomists for standard genome sequencing and annotation.</title>
        <authorList>
            <consortium name="The Broad Institute Genomics Platform"/>
            <consortium name="The Broad Institute Genome Sequencing Center for Infectious Disease"/>
            <person name="Wu L."/>
            <person name="Ma J."/>
        </authorList>
    </citation>
    <scope>NUCLEOTIDE SEQUENCE [LARGE SCALE GENOMIC DNA]</scope>
    <source>
        <strain evidence="6 7">JCM 13249</strain>
    </source>
</reference>
<evidence type="ECO:0000313" key="6">
    <source>
        <dbReference type="EMBL" id="GAA1737966.1"/>
    </source>
</evidence>
<dbReference type="InterPro" id="IPR043795">
    <property type="entry name" value="N-alpha-Ac-DABA-like"/>
</dbReference>
<dbReference type="InterPro" id="IPR053138">
    <property type="entry name" value="N-alpha-Ac-DABA_deacetylase"/>
</dbReference>
<sequence length="303" mass="30767">MDVGDGVSIRIDQVRGAADGPTVALLGGVHGDELEGILAVRTLLDRIGGSRGAGGLGSGRVLAVQVANPPAHDAMSRTSPLDGANLARVFPGSPSGTVTERIADALAHHVIARADLLVDLHSAGAHYAMPFFAGYGDPAAADDTYAFGAPLVWVHEGLNPGRSLTTAAEHGVAALYVEGSGGGGLRRSEVDGYVDGVLRLLGRRGMVDDPPPAGVVRRVVRGGDGDVDSSVSADVAGWCVTAVRAGDVVGAGDPVAEIVDGRGRVAQRVTAPHDGVVMMLRRSAPVVEGTGIVMLGPVPEELP</sequence>
<dbReference type="PANTHER" id="PTHR37326">
    <property type="entry name" value="BLL3975 PROTEIN"/>
    <property type="match status" value="1"/>
</dbReference>
<dbReference type="Proteomes" id="UP001500655">
    <property type="component" value="Unassembled WGS sequence"/>
</dbReference>
<keyword evidence="2" id="KW-0479">Metal-binding</keyword>
<gene>
    <name evidence="6" type="ORF">GCM10009681_05810</name>
</gene>
<feature type="domain" description="Succinylglutamate desuccinylase/Aspartoacylase catalytic" evidence="5">
    <location>
        <begin position="19"/>
        <end position="201"/>
    </location>
</feature>
<dbReference type="PANTHER" id="PTHR37326:SF1">
    <property type="entry name" value="BLL3975 PROTEIN"/>
    <property type="match status" value="1"/>
</dbReference>
<keyword evidence="7" id="KW-1185">Reference proteome</keyword>
<evidence type="ECO:0000259" key="5">
    <source>
        <dbReference type="Pfam" id="PF24827"/>
    </source>
</evidence>
<keyword evidence="3" id="KW-0378">Hydrolase</keyword>
<keyword evidence="4" id="KW-0862">Zinc</keyword>
<protein>
    <recommendedName>
        <fullName evidence="5">Succinylglutamate desuccinylase/Aspartoacylase catalytic domain-containing protein</fullName>
    </recommendedName>
</protein>
<evidence type="ECO:0000256" key="2">
    <source>
        <dbReference type="ARBA" id="ARBA00022723"/>
    </source>
</evidence>
<evidence type="ECO:0000313" key="7">
    <source>
        <dbReference type="Proteomes" id="UP001500655"/>
    </source>
</evidence>
<evidence type="ECO:0000256" key="3">
    <source>
        <dbReference type="ARBA" id="ARBA00022801"/>
    </source>
</evidence>
<accession>A0ABN2JSZ2</accession>
<dbReference type="CDD" id="cd06230">
    <property type="entry name" value="M14_ASTE_ASPA_like"/>
    <property type="match status" value="1"/>
</dbReference>
<dbReference type="Pfam" id="PF24827">
    <property type="entry name" value="AstE_AspA_cat"/>
    <property type="match status" value="1"/>
</dbReference>
<proteinExistence type="predicted"/>
<dbReference type="InterPro" id="IPR055438">
    <property type="entry name" value="AstE_AspA_cat"/>
</dbReference>